<dbReference type="SUPFAM" id="SSF47413">
    <property type="entry name" value="lambda repressor-like DNA-binding domains"/>
    <property type="match status" value="1"/>
</dbReference>
<comment type="caution">
    <text evidence="2">The sequence shown here is derived from an EMBL/GenBank/DDBJ whole genome shotgun (WGS) entry which is preliminary data.</text>
</comment>
<dbReference type="RefSeq" id="WP_229923743.1">
    <property type="nucleotide sequence ID" value="NZ_BNBN01000017.1"/>
</dbReference>
<dbReference type="GO" id="GO:0003677">
    <property type="term" value="F:DNA binding"/>
    <property type="evidence" value="ECO:0007669"/>
    <property type="project" value="InterPro"/>
</dbReference>
<dbReference type="PROSITE" id="PS50943">
    <property type="entry name" value="HTH_CROC1"/>
    <property type="match status" value="1"/>
</dbReference>
<dbReference type="InterPro" id="IPR010982">
    <property type="entry name" value="Lambda_DNA-bd_dom_sf"/>
</dbReference>
<evidence type="ECO:0000259" key="1">
    <source>
        <dbReference type="PROSITE" id="PS50943"/>
    </source>
</evidence>
<sequence>MGACAMSDPDRLKRVDALLESLDDVLPPPRVRAQLRLAANLTQQEIADAVGVRRLSVVNWELGKSNPRRPQRQAYIHLLNQLAKRYPEAAVLDLGSATPSSEGGSG</sequence>
<organism evidence="2 3">
    <name type="scientific">Streptomyces candidus</name>
    <dbReference type="NCBI Taxonomy" id="67283"/>
    <lineage>
        <taxon>Bacteria</taxon>
        <taxon>Bacillati</taxon>
        <taxon>Actinomycetota</taxon>
        <taxon>Actinomycetes</taxon>
        <taxon>Kitasatosporales</taxon>
        <taxon>Streptomycetaceae</taxon>
        <taxon>Streptomyces</taxon>
    </lineage>
</organism>
<dbReference type="AlphaFoldDB" id="A0A7X0HJZ8"/>
<keyword evidence="3" id="KW-1185">Reference proteome</keyword>
<proteinExistence type="predicted"/>
<accession>A0A7X0HJZ8</accession>
<dbReference type="Pfam" id="PF01381">
    <property type="entry name" value="HTH_3"/>
    <property type="match status" value="1"/>
</dbReference>
<protein>
    <submittedName>
        <fullName evidence="2">HTH-type transcriptional regulator/antitoxin MqsA</fullName>
    </submittedName>
</protein>
<dbReference type="CDD" id="cd00093">
    <property type="entry name" value="HTH_XRE"/>
    <property type="match status" value="1"/>
</dbReference>
<dbReference type="Gene3D" id="1.10.260.40">
    <property type="entry name" value="lambda repressor-like DNA-binding domains"/>
    <property type="match status" value="1"/>
</dbReference>
<dbReference type="Proteomes" id="UP000540423">
    <property type="component" value="Unassembled WGS sequence"/>
</dbReference>
<evidence type="ECO:0000313" key="3">
    <source>
        <dbReference type="Proteomes" id="UP000540423"/>
    </source>
</evidence>
<gene>
    <name evidence="2" type="ORF">HNQ79_005579</name>
</gene>
<dbReference type="EMBL" id="JACHEM010000017">
    <property type="protein sequence ID" value="MBB6439067.1"/>
    <property type="molecule type" value="Genomic_DNA"/>
</dbReference>
<reference evidence="2 3" key="1">
    <citation type="submission" date="2020-08" db="EMBL/GenBank/DDBJ databases">
        <title>Genomic Encyclopedia of Type Strains, Phase IV (KMG-IV): sequencing the most valuable type-strain genomes for metagenomic binning, comparative biology and taxonomic classification.</title>
        <authorList>
            <person name="Goeker M."/>
        </authorList>
    </citation>
    <scope>NUCLEOTIDE SEQUENCE [LARGE SCALE GENOMIC DNA]</scope>
    <source>
        <strain evidence="2 3">DSM 40141</strain>
    </source>
</reference>
<dbReference type="InterPro" id="IPR001387">
    <property type="entry name" value="Cro/C1-type_HTH"/>
</dbReference>
<name>A0A7X0HJZ8_9ACTN</name>
<evidence type="ECO:0000313" key="2">
    <source>
        <dbReference type="EMBL" id="MBB6439067.1"/>
    </source>
</evidence>
<feature type="domain" description="HTH cro/C1-type" evidence="1">
    <location>
        <begin position="34"/>
        <end position="67"/>
    </location>
</feature>